<evidence type="ECO:0000256" key="6">
    <source>
        <dbReference type="ARBA" id="ARBA00023098"/>
    </source>
</evidence>
<dbReference type="Gene3D" id="3.90.180.10">
    <property type="entry name" value="Medium-chain alcohol dehydrogenases, catalytic domain"/>
    <property type="match status" value="1"/>
</dbReference>
<dbReference type="Gene3D" id="3.30.70.3290">
    <property type="match status" value="1"/>
</dbReference>
<dbReference type="SMART" id="SM00822">
    <property type="entry name" value="PKS_KR"/>
    <property type="match status" value="1"/>
</dbReference>
<dbReference type="PROSITE" id="PS52004">
    <property type="entry name" value="KS3_2"/>
    <property type="match status" value="1"/>
</dbReference>
<evidence type="ECO:0000259" key="12">
    <source>
        <dbReference type="PROSITE" id="PS52019"/>
    </source>
</evidence>
<dbReference type="InterPro" id="IPR049900">
    <property type="entry name" value="PKS_mFAS_DH"/>
</dbReference>
<keyword evidence="3" id="KW-0597">Phosphoprotein</keyword>
<evidence type="ECO:0000256" key="9">
    <source>
        <dbReference type="PROSITE-ProRule" id="PRU01363"/>
    </source>
</evidence>
<evidence type="ECO:0000313" key="13">
    <source>
        <dbReference type="EMBL" id="ORW84045.1"/>
    </source>
</evidence>
<dbReference type="Gene3D" id="1.10.1200.10">
    <property type="entry name" value="ACP-like"/>
    <property type="match status" value="1"/>
</dbReference>
<dbReference type="InterPro" id="IPR020841">
    <property type="entry name" value="PKS_Beta-ketoAc_synthase_dom"/>
</dbReference>
<dbReference type="InterPro" id="IPR057326">
    <property type="entry name" value="KR_dom"/>
</dbReference>
<dbReference type="Pfam" id="PF08659">
    <property type="entry name" value="KR"/>
    <property type="match status" value="1"/>
</dbReference>
<dbReference type="SMART" id="SM00829">
    <property type="entry name" value="PKS_ER"/>
    <property type="match status" value="1"/>
</dbReference>
<dbReference type="OrthoDB" id="4516163at2"/>
<feature type="region of interest" description="C-terminal hotdog fold" evidence="9">
    <location>
        <begin position="1076"/>
        <end position="1216"/>
    </location>
</feature>
<dbReference type="Gene3D" id="3.40.366.10">
    <property type="entry name" value="Malonyl-Coenzyme A Acyl Carrier Protein, domain 2"/>
    <property type="match status" value="1"/>
</dbReference>
<evidence type="ECO:0000256" key="3">
    <source>
        <dbReference type="ARBA" id="ARBA00022553"/>
    </source>
</evidence>
<dbReference type="CDD" id="cd08956">
    <property type="entry name" value="KR_3_FAS_SDR_x"/>
    <property type="match status" value="1"/>
</dbReference>
<evidence type="ECO:0000256" key="4">
    <source>
        <dbReference type="ARBA" id="ARBA00022679"/>
    </source>
</evidence>
<dbReference type="CDD" id="cd05195">
    <property type="entry name" value="enoyl_red"/>
    <property type="match status" value="1"/>
</dbReference>
<dbReference type="InterPro" id="IPR042104">
    <property type="entry name" value="PKS_dehydratase_sf"/>
</dbReference>
<dbReference type="SUPFAM" id="SSF50129">
    <property type="entry name" value="GroES-like"/>
    <property type="match status" value="1"/>
</dbReference>
<feature type="domain" description="PKS/mFAS DH" evidence="12">
    <location>
        <begin position="939"/>
        <end position="1216"/>
    </location>
</feature>
<dbReference type="SMART" id="SM00827">
    <property type="entry name" value="PKS_AT"/>
    <property type="match status" value="1"/>
</dbReference>
<sequence>MDTQLAKATKALRKAVTQLEWLKRQNDALLSRINEPVAVVGIGCRYPGGVDSARGLWDLVARGGDAVSEFPTDRGWDVEGLFDPDPDAVGKTYCRRGGFVYDAGQFDAGFFGIAPGEALAMDPQQRLLLECSWEALEHTGIDPLSLRGSATGVFVGTMNPDYAAGQGLQAVEGYGLTGSEASVASGRIAYALGLEGPAVSVDTACSSSLVALHLAVASLRSGECDVALAGGVTVLATPALLVAFSRQRGLAADGRCKAFAAAADGVGWGEGAGVVVLQRLSDARRDGRSVLALIRGSAINHDGASNGLTAPNGSAQQRVIRAALASARISAAEVDVVEAHGTGTTLGDPIEAQALLATYGQDRPAEHPLWTGSIKSNIGHTAAAAGIAGVIKMVQAMRHGVMPATLHVDEPTPHVDWSAGAVALLTEPRPWAVDGGRPRRAGVSAFGISGTNAHVIVEQAPAEYVQPEKSYEPSEFNTSAALPWVVSSKTAAGLVAQAGRLLAHLEANDQLDPGDVGCTLARRSTFAHRAVVVGQDRTALLAGLASLAGGEPGVGVVTGRAASVGKTVMVFPGQGTQWVGMGVELLDCAPVFAQQIEACAEALSEFVDWSLTEVLRGTPGAPGLDRVDVLQPVLFAVMVSLARLWASVGVVANAVIGHSQGEIAAAYIAGALSLRDAARVVTARSALLKALTGRGGMVSLACGAKQAATLLAPLGDRIGIGALNGPSAVVVSGELDAIEELLARCDAEGVRARRIEVDYASHSAQVEVIGADLVEALGDIRPSSSAVTFISTVTGDIVDGAALDAEYWYRNIRQTVLFEQAVRRCREQGYRVFVEASSHPVLVAGIEDTVADGGHPDLDAVVAVPTLGRDEGGLARFWMSVGQAFVAGVGVDWSGLFAASGGRVVELPTYAFARQRFWSTSGSAGRADAAALGLAEVAHGLLAAAVQLPDTGGVVLTGRLSLAAVPWLADHAVGGPVLFPGTGFVELALCAGDQVGCPVVEELTLAAPLVLGERSGVAVQVVVDGAQESGQRSLAVYSLGSQPDSQWVLHAHGILAAKAEPAAPIPDLAVWPPAGATAVDVTDVYQQLALRGYDYGPAFQGLRAMWRRGREIFAEVAIADGAGMAVSSYGIHPALLDAALHSGMHLAESEADSEQMMLPYCWQQVSLHGVGAERVRVRMAPAGQGAVTLQLADRAGLPVLSVGSLITRPVSAEQLGAAVARATDGTADPLLNLLWSPLPSCPAVGTAHRGDAGDVVVWECVSAGEAVVDSVYEHTHAALKVLQSWLAADRSGTLAICTRGAVALPGEQVTDPAAAAVWGLVRTAQSEHPGRIVLIDTDIPATSTEMTVGVAGWVASGEPQLVVRNATAYAARLVPVASALQLPEETSAWRLALGGSGTVDDVVVEPCPPSSLGAGQVRVAVAAVGVNFRDVLVTLGMYPGSAPALGAEGAGLVVEVGAGVSGLAVGDAVMGLTGGGSQPVVDQRLLVKVPTGWSLAQAAAVPVVFLTAFYGLADLAEVRPGESVLIHAGTGGVGMAAVQLARHWGLEVFATASRGKWDTLRAMGFDHDHIGDSRTLEFEGKFMAVTGGRGIDVVLNCLAGEFTDASLRLLAKGGRFIEMGKTDIRDPHAIARQHPGVKYRAFDVLDAGPARLAQMLGELRGLFETRTLHPLPVTTRDIRCAREAYRLLSQANHIGKVVLTMPQVLADDLAAGTVLITGGTGMAGMTLARHLVTHYGVGHVVLVSRHGEQAPGVDQVVTELESAGARVVVAACDVADRIALAQLMARLAAQCPPLTGVIHAAGTLDDALIDSLTPDRVDAVLRAKVDGAWNLHEATADFALSMFVLCSSIAGVVGSPGQGNYAAANAFLDALANHRRSSGLAATSLGWGLWEKASSMTAHLSDRDKDRMRRTGLAAMTSAQAIEFFDAALIAAHPAVVATRLDHNTLANPARNAQLPPVFDGLVTRRSLRRAAAGDGTASESAFADRLHGLTPDQRHELLTEVACAQAALVLGHPSPRDINPDSTFQDLGFDSLTAVELRNRLKTATGLTLSPTLTFDHPTPTELARHLGYQLDGNGHRQVNGSELGIPESEDEQLRSIITGIPISDLRAAGLLNELLHLANARTTPGPDRTDRDRKELERLIDSSTPEQLLAMALEASTADVTGTDNLPG</sequence>
<organism evidence="13 14">
    <name type="scientific">Mycobacterium riyadhense</name>
    <dbReference type="NCBI Taxonomy" id="486698"/>
    <lineage>
        <taxon>Bacteria</taxon>
        <taxon>Bacillati</taxon>
        <taxon>Actinomycetota</taxon>
        <taxon>Actinomycetes</taxon>
        <taxon>Mycobacteriales</taxon>
        <taxon>Mycobacteriaceae</taxon>
        <taxon>Mycobacterium</taxon>
    </lineage>
</organism>
<dbReference type="InterPro" id="IPR032821">
    <property type="entry name" value="PKS_assoc"/>
</dbReference>
<dbReference type="SUPFAM" id="SSF47336">
    <property type="entry name" value="ACP-like"/>
    <property type="match status" value="1"/>
</dbReference>
<evidence type="ECO:0000259" key="10">
    <source>
        <dbReference type="PROSITE" id="PS50075"/>
    </source>
</evidence>
<dbReference type="GO" id="GO:0031177">
    <property type="term" value="F:phosphopantetheine binding"/>
    <property type="evidence" value="ECO:0007669"/>
    <property type="project" value="InterPro"/>
</dbReference>
<feature type="domain" description="Ketosynthase family 3 (KS3)" evidence="11">
    <location>
        <begin position="34"/>
        <end position="459"/>
    </location>
</feature>
<dbReference type="InterPro" id="IPR055123">
    <property type="entry name" value="SpnB-like_Rossmann"/>
</dbReference>
<reference evidence="13 14" key="1">
    <citation type="submission" date="2016-01" db="EMBL/GenBank/DDBJ databases">
        <title>The new phylogeny of the genus Mycobacterium.</title>
        <authorList>
            <person name="Tarcisio F."/>
            <person name="Conor M."/>
            <person name="Antonella G."/>
            <person name="Elisabetta G."/>
            <person name="Giulia F.S."/>
            <person name="Sara T."/>
            <person name="Anna F."/>
            <person name="Clotilde B."/>
            <person name="Roberto B."/>
            <person name="Veronica D.S."/>
            <person name="Fabio R."/>
            <person name="Monica P."/>
            <person name="Olivier J."/>
            <person name="Enrico T."/>
            <person name="Nicola S."/>
        </authorList>
    </citation>
    <scope>NUCLEOTIDE SEQUENCE [LARGE SCALE GENOMIC DNA]</scope>
    <source>
        <strain evidence="13 14">DSM 45176</strain>
    </source>
</reference>
<keyword evidence="7" id="KW-0511">Multifunctional enzyme</keyword>
<dbReference type="InterPro" id="IPR020843">
    <property type="entry name" value="ER"/>
</dbReference>
<keyword evidence="2" id="KW-0596">Phosphopantetheine</keyword>
<dbReference type="STRING" id="486698.AWC22_13665"/>
<evidence type="ECO:0000313" key="14">
    <source>
        <dbReference type="Proteomes" id="UP000193087"/>
    </source>
</evidence>
<dbReference type="SMART" id="SM00825">
    <property type="entry name" value="PKS_KS"/>
    <property type="match status" value="1"/>
</dbReference>
<dbReference type="FunFam" id="3.40.50.720:FF:000381">
    <property type="entry name" value="Probable polyketide synthase pks17"/>
    <property type="match status" value="1"/>
</dbReference>
<dbReference type="InterPro" id="IPR050091">
    <property type="entry name" value="PKS_NRPS_Biosynth_Enz"/>
</dbReference>
<dbReference type="PANTHER" id="PTHR43775">
    <property type="entry name" value="FATTY ACID SYNTHASE"/>
    <property type="match status" value="1"/>
</dbReference>
<dbReference type="InterPro" id="IPR016035">
    <property type="entry name" value="Acyl_Trfase/lysoPLipase"/>
</dbReference>
<dbReference type="InterPro" id="IPR014031">
    <property type="entry name" value="Ketoacyl_synth_C"/>
</dbReference>
<dbReference type="Proteomes" id="UP000193087">
    <property type="component" value="Unassembled WGS sequence"/>
</dbReference>
<dbReference type="SUPFAM" id="SSF53901">
    <property type="entry name" value="Thiolase-like"/>
    <property type="match status" value="1"/>
</dbReference>
<dbReference type="Gene3D" id="3.40.50.720">
    <property type="entry name" value="NAD(P)-binding Rossmann-like Domain"/>
    <property type="match status" value="3"/>
</dbReference>
<dbReference type="InterPro" id="IPR036291">
    <property type="entry name" value="NAD(P)-bd_dom_sf"/>
</dbReference>
<dbReference type="Pfam" id="PF00109">
    <property type="entry name" value="ketoacyl-synt"/>
    <property type="match status" value="1"/>
</dbReference>
<evidence type="ECO:0000259" key="11">
    <source>
        <dbReference type="PROSITE" id="PS52004"/>
    </source>
</evidence>
<dbReference type="InterPro" id="IPR020807">
    <property type="entry name" value="PKS_DH"/>
</dbReference>
<dbReference type="SMART" id="SM01294">
    <property type="entry name" value="PKS_PP_betabranch"/>
    <property type="match status" value="1"/>
</dbReference>
<dbReference type="InterPro" id="IPR049552">
    <property type="entry name" value="PKS_DH_N"/>
</dbReference>
<dbReference type="Pfam" id="PF00698">
    <property type="entry name" value="Acyl_transf_1"/>
    <property type="match status" value="1"/>
</dbReference>
<dbReference type="Pfam" id="PF21089">
    <property type="entry name" value="PKS_DH_N"/>
    <property type="match status" value="1"/>
</dbReference>
<feature type="active site" description="Proton acceptor; for dehydratase activity" evidence="9">
    <location>
        <position position="971"/>
    </location>
</feature>
<dbReference type="GO" id="GO:0004315">
    <property type="term" value="F:3-oxoacyl-[acyl-carrier-protein] synthase activity"/>
    <property type="evidence" value="ECO:0007669"/>
    <property type="project" value="InterPro"/>
</dbReference>
<dbReference type="PROSITE" id="PS50075">
    <property type="entry name" value="CARRIER"/>
    <property type="match status" value="1"/>
</dbReference>
<name>A0A1X2D787_9MYCO</name>
<dbReference type="GeneID" id="93497031"/>
<dbReference type="InterPro" id="IPR036736">
    <property type="entry name" value="ACP-like_sf"/>
</dbReference>
<feature type="region of interest" description="N-terminal hotdog fold" evidence="9">
    <location>
        <begin position="939"/>
        <end position="1062"/>
    </location>
</feature>
<dbReference type="RefSeq" id="WP_085249555.1">
    <property type="nucleotide sequence ID" value="NZ_CAJMWJ010000001.1"/>
</dbReference>
<gene>
    <name evidence="13" type="ORF">AWC22_13665</name>
</gene>
<dbReference type="InterPro" id="IPR018201">
    <property type="entry name" value="Ketoacyl_synth_AS"/>
</dbReference>
<keyword evidence="5" id="KW-0276">Fatty acid metabolism</keyword>
<dbReference type="PROSITE" id="PS00606">
    <property type="entry name" value="KS3_1"/>
    <property type="match status" value="1"/>
</dbReference>
<dbReference type="Pfam" id="PF13602">
    <property type="entry name" value="ADH_zinc_N_2"/>
    <property type="match status" value="1"/>
</dbReference>
<accession>A0A1X2D787</accession>
<keyword evidence="4" id="KW-0808">Transferase</keyword>
<dbReference type="InterPro" id="IPR020806">
    <property type="entry name" value="PKS_PP-bd"/>
</dbReference>
<evidence type="ECO:0000256" key="1">
    <source>
        <dbReference type="ARBA" id="ARBA00005189"/>
    </source>
</evidence>
<proteinExistence type="predicted"/>
<evidence type="ECO:0000256" key="5">
    <source>
        <dbReference type="ARBA" id="ARBA00022832"/>
    </source>
</evidence>
<dbReference type="GO" id="GO:0006633">
    <property type="term" value="P:fatty acid biosynthetic process"/>
    <property type="evidence" value="ECO:0007669"/>
    <property type="project" value="InterPro"/>
</dbReference>
<dbReference type="InterPro" id="IPR013968">
    <property type="entry name" value="PKS_KR"/>
</dbReference>
<dbReference type="Pfam" id="PF16197">
    <property type="entry name" value="KAsynt_C_assoc"/>
    <property type="match status" value="1"/>
</dbReference>
<dbReference type="PROSITE" id="PS00012">
    <property type="entry name" value="PHOSPHOPANTETHEINE"/>
    <property type="match status" value="1"/>
</dbReference>
<dbReference type="InterPro" id="IPR009081">
    <property type="entry name" value="PP-bd_ACP"/>
</dbReference>
<dbReference type="Pfam" id="PF14765">
    <property type="entry name" value="PS-DH"/>
    <property type="match status" value="1"/>
</dbReference>
<dbReference type="SUPFAM" id="SSF52151">
    <property type="entry name" value="FabD/lysophospholipase-like"/>
    <property type="match status" value="1"/>
</dbReference>
<dbReference type="CDD" id="cd00833">
    <property type="entry name" value="PKS"/>
    <property type="match status" value="1"/>
</dbReference>
<keyword evidence="14" id="KW-1185">Reference proteome</keyword>
<dbReference type="Pfam" id="PF02801">
    <property type="entry name" value="Ketoacyl-synt_C"/>
    <property type="match status" value="1"/>
</dbReference>
<comment type="pathway">
    <text evidence="1">Lipid metabolism.</text>
</comment>
<dbReference type="SUPFAM" id="SSF51735">
    <property type="entry name" value="NAD(P)-binding Rossmann-fold domains"/>
    <property type="match status" value="3"/>
</dbReference>
<dbReference type="FunFam" id="3.40.366.10:FF:000002">
    <property type="entry name" value="Probable polyketide synthase 2"/>
    <property type="match status" value="1"/>
</dbReference>
<dbReference type="SMART" id="SM00823">
    <property type="entry name" value="PKS_PP"/>
    <property type="match status" value="1"/>
</dbReference>
<dbReference type="SMART" id="SM00826">
    <property type="entry name" value="PKS_DH"/>
    <property type="match status" value="1"/>
</dbReference>
<dbReference type="SUPFAM" id="SSF55048">
    <property type="entry name" value="Probable ACP-binding domain of malonyl-CoA ACP transacylase"/>
    <property type="match status" value="1"/>
</dbReference>
<dbReference type="Pfam" id="PF00550">
    <property type="entry name" value="PP-binding"/>
    <property type="match status" value="1"/>
</dbReference>
<dbReference type="InterPro" id="IPR014030">
    <property type="entry name" value="Ketoacyl_synth_N"/>
</dbReference>
<dbReference type="PANTHER" id="PTHR43775:SF51">
    <property type="entry name" value="INACTIVE PHENOLPHTHIOCEROL SYNTHESIS POLYKETIDE SYNTHASE TYPE I PKS1-RELATED"/>
    <property type="match status" value="1"/>
</dbReference>
<dbReference type="FunFam" id="3.90.180.10:FF:000032">
    <property type="entry name" value="Probable polyketide synthase pks1"/>
    <property type="match status" value="1"/>
</dbReference>
<dbReference type="Gene3D" id="3.10.129.110">
    <property type="entry name" value="Polyketide synthase dehydratase"/>
    <property type="match status" value="1"/>
</dbReference>
<dbReference type="GO" id="GO:0004312">
    <property type="term" value="F:fatty acid synthase activity"/>
    <property type="evidence" value="ECO:0007669"/>
    <property type="project" value="TreeGrafter"/>
</dbReference>
<dbReference type="InterPro" id="IPR049551">
    <property type="entry name" value="PKS_DH_C"/>
</dbReference>
<dbReference type="FunFam" id="1.10.1200.10:FF:000007">
    <property type="entry name" value="Probable polyketide synthase pks17"/>
    <property type="match status" value="1"/>
</dbReference>
<keyword evidence="6" id="KW-0443">Lipid metabolism</keyword>
<dbReference type="Gene3D" id="3.40.47.10">
    <property type="match status" value="1"/>
</dbReference>
<dbReference type="InterPro" id="IPR016036">
    <property type="entry name" value="Malonyl_transacylase_ACP-bd"/>
</dbReference>
<feature type="active site" description="Proton donor; for dehydratase activity" evidence="9">
    <location>
        <position position="1137"/>
    </location>
</feature>
<dbReference type="InterPro" id="IPR016039">
    <property type="entry name" value="Thiolase-like"/>
</dbReference>
<dbReference type="FunFam" id="3.40.50.720:FF:000209">
    <property type="entry name" value="Polyketide synthase Pks12"/>
    <property type="match status" value="1"/>
</dbReference>
<dbReference type="InterPro" id="IPR011032">
    <property type="entry name" value="GroES-like_sf"/>
</dbReference>
<dbReference type="Pfam" id="PF22953">
    <property type="entry name" value="SpnB_Rossmann"/>
    <property type="match status" value="1"/>
</dbReference>
<keyword evidence="8" id="KW-0012">Acyltransferase</keyword>
<feature type="domain" description="Carrier" evidence="10">
    <location>
        <begin position="1997"/>
        <end position="2072"/>
    </location>
</feature>
<dbReference type="FunFam" id="3.40.47.10:FF:000019">
    <property type="entry name" value="Polyketide synthase type I"/>
    <property type="match status" value="1"/>
</dbReference>
<evidence type="ECO:0000256" key="8">
    <source>
        <dbReference type="ARBA" id="ARBA00023315"/>
    </source>
</evidence>
<dbReference type="InterPro" id="IPR013154">
    <property type="entry name" value="ADH-like_N"/>
</dbReference>
<dbReference type="Pfam" id="PF08240">
    <property type="entry name" value="ADH_N"/>
    <property type="match status" value="1"/>
</dbReference>
<dbReference type="EMBL" id="LQPQ01000038">
    <property type="protein sequence ID" value="ORW84045.1"/>
    <property type="molecule type" value="Genomic_DNA"/>
</dbReference>
<dbReference type="GO" id="GO:0016491">
    <property type="term" value="F:oxidoreductase activity"/>
    <property type="evidence" value="ECO:0007669"/>
    <property type="project" value="InterPro"/>
</dbReference>
<evidence type="ECO:0000256" key="2">
    <source>
        <dbReference type="ARBA" id="ARBA00022450"/>
    </source>
</evidence>
<comment type="caution">
    <text evidence="13">The sequence shown here is derived from an EMBL/GenBank/DDBJ whole genome shotgun (WGS) entry which is preliminary data.</text>
</comment>
<evidence type="ECO:0000256" key="7">
    <source>
        <dbReference type="ARBA" id="ARBA00023268"/>
    </source>
</evidence>
<dbReference type="InterPro" id="IPR014043">
    <property type="entry name" value="Acyl_transferase_dom"/>
</dbReference>
<protein>
    <submittedName>
        <fullName evidence="13">Polyketide synthase</fullName>
    </submittedName>
</protein>
<dbReference type="InterPro" id="IPR001227">
    <property type="entry name" value="Ac_transferase_dom_sf"/>
</dbReference>
<dbReference type="PROSITE" id="PS52019">
    <property type="entry name" value="PKS_MFAS_DH"/>
    <property type="match status" value="1"/>
</dbReference>
<dbReference type="InterPro" id="IPR006162">
    <property type="entry name" value="Ppantetheine_attach_site"/>
</dbReference>